<dbReference type="AlphaFoldDB" id="A0A9X4KXA9"/>
<evidence type="ECO:0000256" key="3">
    <source>
        <dbReference type="ARBA" id="ARBA00022741"/>
    </source>
</evidence>
<keyword evidence="5" id="KW-0067">ATP-binding</keyword>
<proteinExistence type="inferred from homology"/>
<feature type="domain" description="Carbohydrate kinase FGGY C-terminal" evidence="9">
    <location>
        <begin position="271"/>
        <end position="462"/>
    </location>
</feature>
<dbReference type="InterPro" id="IPR018484">
    <property type="entry name" value="FGGY_N"/>
</dbReference>
<evidence type="ECO:0000256" key="2">
    <source>
        <dbReference type="ARBA" id="ARBA00022679"/>
    </source>
</evidence>
<keyword evidence="3" id="KW-0547">Nucleotide-binding</keyword>
<comment type="caution">
    <text evidence="10">The sequence shown here is derived from an EMBL/GenBank/DDBJ whole genome shotgun (WGS) entry which is preliminary data.</text>
</comment>
<dbReference type="PANTHER" id="PTHR10196">
    <property type="entry name" value="SUGAR KINASE"/>
    <property type="match status" value="1"/>
</dbReference>
<keyword evidence="2" id="KW-0808">Transferase</keyword>
<reference evidence="10" key="1">
    <citation type="submission" date="2022-10" db="EMBL/GenBank/DDBJ databases">
        <title>Comparative genomic analysis of Cohnella hashimotonis sp. nov., isolated from the International Space Station.</title>
        <authorList>
            <person name="Simpson A."/>
            <person name="Venkateswaran K."/>
        </authorList>
    </citation>
    <scope>NUCLEOTIDE SEQUENCE</scope>
    <source>
        <strain evidence="10">DSM 28161</strain>
    </source>
</reference>
<evidence type="ECO:0000256" key="5">
    <source>
        <dbReference type="ARBA" id="ARBA00022840"/>
    </source>
</evidence>
<dbReference type="GO" id="GO:0006071">
    <property type="term" value="P:glycerol metabolic process"/>
    <property type="evidence" value="ECO:0007669"/>
    <property type="project" value="TreeGrafter"/>
</dbReference>
<dbReference type="Pfam" id="PF00370">
    <property type="entry name" value="FGGY_N"/>
    <property type="match status" value="1"/>
</dbReference>
<evidence type="ECO:0000313" key="10">
    <source>
        <dbReference type="EMBL" id="MDG0812880.1"/>
    </source>
</evidence>
<dbReference type="CDD" id="cd07771">
    <property type="entry name" value="ASKHA_NBD_FGGY_RhaB-like"/>
    <property type="match status" value="1"/>
</dbReference>
<dbReference type="RefSeq" id="WP_277536494.1">
    <property type="nucleotide sequence ID" value="NZ_JAPDIA010000008.1"/>
</dbReference>
<keyword evidence="6" id="KW-1015">Disulfide bond</keyword>
<name>A0A9X4KXA9_9BACL</name>
<evidence type="ECO:0000256" key="1">
    <source>
        <dbReference type="ARBA" id="ARBA00009156"/>
    </source>
</evidence>
<dbReference type="GO" id="GO:0005524">
    <property type="term" value="F:ATP binding"/>
    <property type="evidence" value="ECO:0007669"/>
    <property type="project" value="UniProtKB-KW"/>
</dbReference>
<dbReference type="GO" id="GO:0008993">
    <property type="term" value="F:rhamnulokinase activity"/>
    <property type="evidence" value="ECO:0007669"/>
    <property type="project" value="InterPro"/>
</dbReference>
<feature type="domain" description="Carbohydrate kinase FGGY N-terminal" evidence="8">
    <location>
        <begin position="16"/>
        <end position="259"/>
    </location>
</feature>
<sequence>MSETTAVVGESRRAIALAFDMGASSGRAYVGELAAEADGTRKLKVAEMHRFENEAVRVGKHLHWDILRLLQEIKRGIRKTFQAGYDPRTLGIDTWGVDFGLIDGGGELLGNPYHYRDPQTEGLIEELSARFGADALFASSGLQFMPFNTIYQLYAMSRTGSAKLAAARTLLLTPDLLTYLLTGVPACEFTMATTTQLFDPRTRSWNKTLMRELGIPETLFLEPVAPGTRIGPLSEEVLEELRIPPVEAVAVGSHDTASAIAAVPAGDEPFAYLVCGTWSLLGTELAEPVLKPETLALSFSNEGGVGGKYQLLENIMGLWILQECKREWDDDGSPIGYPELVERAEAAEPLRSLIDPDDARFYGPSDMTSKIRAFCRETGQPEPRDRGEFARCILESLALRYRQAFEQAETLAGRKFAGLHMVGGGIQNKLLCRLSAGAIGRPVFAGPAEASAIGNLLLQFVAQGEIADLAEARRLVSDSFPADRYEPDDREAWEAAYGRFLALSAASKA</sequence>
<gene>
    <name evidence="10" type="ORF">OMP40_28830</name>
</gene>
<dbReference type="GO" id="GO:0004370">
    <property type="term" value="F:glycerol kinase activity"/>
    <property type="evidence" value="ECO:0007669"/>
    <property type="project" value="TreeGrafter"/>
</dbReference>
<organism evidence="10 11">
    <name type="scientific">Cohnella rhizosphaerae</name>
    <dbReference type="NCBI Taxonomy" id="1457232"/>
    <lineage>
        <taxon>Bacteria</taxon>
        <taxon>Bacillati</taxon>
        <taxon>Bacillota</taxon>
        <taxon>Bacilli</taxon>
        <taxon>Bacillales</taxon>
        <taxon>Paenibacillaceae</taxon>
        <taxon>Cohnella</taxon>
    </lineage>
</organism>
<dbReference type="EMBL" id="JAPDIA010000008">
    <property type="protein sequence ID" value="MDG0812880.1"/>
    <property type="molecule type" value="Genomic_DNA"/>
</dbReference>
<accession>A0A9X4KXA9</accession>
<dbReference type="InterPro" id="IPR013449">
    <property type="entry name" value="Rhamnulokinase"/>
</dbReference>
<keyword evidence="7" id="KW-0684">Rhamnose metabolism</keyword>
<evidence type="ECO:0000256" key="6">
    <source>
        <dbReference type="ARBA" id="ARBA00023157"/>
    </source>
</evidence>
<dbReference type="InterPro" id="IPR043129">
    <property type="entry name" value="ATPase_NBD"/>
</dbReference>
<dbReference type="Gene3D" id="3.30.420.40">
    <property type="match status" value="2"/>
</dbReference>
<dbReference type="Proteomes" id="UP001153404">
    <property type="component" value="Unassembled WGS sequence"/>
</dbReference>
<keyword evidence="11" id="KW-1185">Reference proteome</keyword>
<evidence type="ECO:0000256" key="4">
    <source>
        <dbReference type="ARBA" id="ARBA00022777"/>
    </source>
</evidence>
<keyword evidence="4" id="KW-0418">Kinase</keyword>
<protein>
    <submittedName>
        <fullName evidence="10">Rhamnulokinase</fullName>
    </submittedName>
</protein>
<dbReference type="GO" id="GO:0019301">
    <property type="term" value="P:rhamnose catabolic process"/>
    <property type="evidence" value="ECO:0007669"/>
    <property type="project" value="InterPro"/>
</dbReference>
<evidence type="ECO:0000259" key="8">
    <source>
        <dbReference type="Pfam" id="PF00370"/>
    </source>
</evidence>
<dbReference type="Pfam" id="PF02782">
    <property type="entry name" value="FGGY_C"/>
    <property type="match status" value="1"/>
</dbReference>
<dbReference type="PANTHER" id="PTHR10196:SF93">
    <property type="entry name" value="L-RHAMNULOKINASE"/>
    <property type="match status" value="1"/>
</dbReference>
<dbReference type="SUPFAM" id="SSF53067">
    <property type="entry name" value="Actin-like ATPase domain"/>
    <property type="match status" value="2"/>
</dbReference>
<evidence type="ECO:0000256" key="7">
    <source>
        <dbReference type="ARBA" id="ARBA00023308"/>
    </source>
</evidence>
<evidence type="ECO:0000313" key="11">
    <source>
        <dbReference type="Proteomes" id="UP001153404"/>
    </source>
</evidence>
<evidence type="ECO:0000259" key="9">
    <source>
        <dbReference type="Pfam" id="PF02782"/>
    </source>
</evidence>
<comment type="similarity">
    <text evidence="1">Belongs to the FGGY kinase family.</text>
</comment>
<dbReference type="GO" id="GO:0005829">
    <property type="term" value="C:cytosol"/>
    <property type="evidence" value="ECO:0007669"/>
    <property type="project" value="TreeGrafter"/>
</dbReference>
<dbReference type="InterPro" id="IPR018485">
    <property type="entry name" value="FGGY_C"/>
</dbReference>